<dbReference type="SUPFAM" id="SSF46785">
    <property type="entry name" value="Winged helix' DNA-binding domain"/>
    <property type="match status" value="1"/>
</dbReference>
<keyword evidence="3" id="KW-0804">Transcription</keyword>
<dbReference type="Proteomes" id="UP000480350">
    <property type="component" value="Unassembled WGS sequence"/>
</dbReference>
<proteinExistence type="predicted"/>
<keyword evidence="6" id="KW-1185">Reference proteome</keyword>
<evidence type="ECO:0000313" key="6">
    <source>
        <dbReference type="Proteomes" id="UP000480350"/>
    </source>
</evidence>
<keyword evidence="1" id="KW-0805">Transcription regulation</keyword>
<evidence type="ECO:0000256" key="1">
    <source>
        <dbReference type="ARBA" id="ARBA00023015"/>
    </source>
</evidence>
<dbReference type="NCBIfam" id="NF033788">
    <property type="entry name" value="HTH_metalloreg"/>
    <property type="match status" value="1"/>
</dbReference>
<dbReference type="CDD" id="cd00090">
    <property type="entry name" value="HTH_ARSR"/>
    <property type="match status" value="1"/>
</dbReference>
<organism evidence="5 6">
    <name type="scientific">Kangsaoukella pontilimi</name>
    <dbReference type="NCBI Taxonomy" id="2691042"/>
    <lineage>
        <taxon>Bacteria</taxon>
        <taxon>Pseudomonadati</taxon>
        <taxon>Pseudomonadota</taxon>
        <taxon>Alphaproteobacteria</taxon>
        <taxon>Rhodobacterales</taxon>
        <taxon>Paracoccaceae</taxon>
        <taxon>Kangsaoukella</taxon>
    </lineage>
</organism>
<keyword evidence="2" id="KW-0238">DNA-binding</keyword>
<dbReference type="Gene3D" id="1.10.10.10">
    <property type="entry name" value="Winged helix-like DNA-binding domain superfamily/Winged helix DNA-binding domain"/>
    <property type="match status" value="1"/>
</dbReference>
<dbReference type="EMBL" id="WUPT01000001">
    <property type="protein sequence ID" value="MXQ06771.1"/>
    <property type="molecule type" value="Genomic_DNA"/>
</dbReference>
<dbReference type="AlphaFoldDB" id="A0A7C9MBD8"/>
<reference evidence="5 6" key="2">
    <citation type="submission" date="2020-03" db="EMBL/GenBank/DDBJ databases">
        <title>Kangsaoukella pontilimi gen. nov., sp. nov., a new member of the family Rhodobacteraceae isolated from a tidal mudflat.</title>
        <authorList>
            <person name="Kim I.S."/>
        </authorList>
    </citation>
    <scope>NUCLEOTIDE SEQUENCE [LARGE SCALE GENOMIC DNA]</scope>
    <source>
        <strain evidence="5 6">GH1-50</strain>
    </source>
</reference>
<sequence length="113" mass="12452">MNIQSQETRQEMHDAMAASADEAAGCLRALSNPSRLLLLCQLVDGERSVGELENALDLGQAYVSQQLARLRGEGLVKAVRDGRIVRYSLADPRVVPLLQVLYEQFCNPALRAE</sequence>
<dbReference type="SMART" id="SM00418">
    <property type="entry name" value="HTH_ARSR"/>
    <property type="match status" value="1"/>
</dbReference>
<dbReference type="PRINTS" id="PR00778">
    <property type="entry name" value="HTHARSR"/>
</dbReference>
<dbReference type="InterPro" id="IPR036388">
    <property type="entry name" value="WH-like_DNA-bd_sf"/>
</dbReference>
<dbReference type="GO" id="GO:0003700">
    <property type="term" value="F:DNA-binding transcription factor activity"/>
    <property type="evidence" value="ECO:0007669"/>
    <property type="project" value="InterPro"/>
</dbReference>
<dbReference type="Pfam" id="PF01022">
    <property type="entry name" value="HTH_5"/>
    <property type="match status" value="1"/>
</dbReference>
<accession>A0A7C9MBD8</accession>
<dbReference type="PANTHER" id="PTHR43132:SF2">
    <property type="entry name" value="ARSENICAL RESISTANCE OPERON REPRESSOR ARSR-RELATED"/>
    <property type="match status" value="1"/>
</dbReference>
<dbReference type="InterPro" id="IPR051011">
    <property type="entry name" value="Metal_resp_trans_reg"/>
</dbReference>
<dbReference type="InterPro" id="IPR001845">
    <property type="entry name" value="HTH_ArsR_DNA-bd_dom"/>
</dbReference>
<evidence type="ECO:0000259" key="4">
    <source>
        <dbReference type="PROSITE" id="PS50987"/>
    </source>
</evidence>
<dbReference type="InterPro" id="IPR036390">
    <property type="entry name" value="WH_DNA-bd_sf"/>
</dbReference>
<reference evidence="5 6" key="1">
    <citation type="submission" date="2019-12" db="EMBL/GenBank/DDBJ databases">
        <authorList>
            <person name="Lee S.D."/>
        </authorList>
    </citation>
    <scope>NUCLEOTIDE SEQUENCE [LARGE SCALE GENOMIC DNA]</scope>
    <source>
        <strain evidence="5 6">GH1-50</strain>
    </source>
</reference>
<name>A0A7C9MBD8_9RHOB</name>
<feature type="domain" description="HTH arsR-type" evidence="4">
    <location>
        <begin position="15"/>
        <end position="109"/>
    </location>
</feature>
<dbReference type="PROSITE" id="PS50987">
    <property type="entry name" value="HTH_ARSR_2"/>
    <property type="match status" value="1"/>
</dbReference>
<protein>
    <submittedName>
        <fullName evidence="5">Metalloregulator ArsR/SmtB family transcription factor</fullName>
    </submittedName>
</protein>
<gene>
    <name evidence="5" type="ORF">GQ651_02815</name>
</gene>
<comment type="caution">
    <text evidence="5">The sequence shown here is derived from an EMBL/GenBank/DDBJ whole genome shotgun (WGS) entry which is preliminary data.</text>
</comment>
<evidence type="ECO:0000313" key="5">
    <source>
        <dbReference type="EMBL" id="MXQ06771.1"/>
    </source>
</evidence>
<evidence type="ECO:0000256" key="2">
    <source>
        <dbReference type="ARBA" id="ARBA00023125"/>
    </source>
</evidence>
<dbReference type="GO" id="GO:0003677">
    <property type="term" value="F:DNA binding"/>
    <property type="evidence" value="ECO:0007669"/>
    <property type="project" value="UniProtKB-KW"/>
</dbReference>
<dbReference type="InterPro" id="IPR011991">
    <property type="entry name" value="ArsR-like_HTH"/>
</dbReference>
<evidence type="ECO:0000256" key="3">
    <source>
        <dbReference type="ARBA" id="ARBA00023163"/>
    </source>
</evidence>
<dbReference type="PANTHER" id="PTHR43132">
    <property type="entry name" value="ARSENICAL RESISTANCE OPERON REPRESSOR ARSR-RELATED"/>
    <property type="match status" value="1"/>
</dbReference>